<proteinExistence type="predicted"/>
<dbReference type="PANTHER" id="PTHR38430:SF1">
    <property type="entry name" value="PROTEIN-ARGININE KINASE ACTIVATOR PROTEIN"/>
    <property type="match status" value="1"/>
</dbReference>
<dbReference type="PANTHER" id="PTHR38430">
    <property type="entry name" value="PROTEIN-ARGININE KINASE ACTIVATOR PROTEIN"/>
    <property type="match status" value="1"/>
</dbReference>
<evidence type="ECO:0000313" key="3">
    <source>
        <dbReference type="EMBL" id="HJD31638.1"/>
    </source>
</evidence>
<evidence type="ECO:0000256" key="1">
    <source>
        <dbReference type="SAM" id="MobiDB-lite"/>
    </source>
</evidence>
<gene>
    <name evidence="3" type="ORF">H9912_06825</name>
</gene>
<dbReference type="InterPro" id="IPR025542">
    <property type="entry name" value="YacH"/>
</dbReference>
<dbReference type="GO" id="GO:0050897">
    <property type="term" value="F:cobalt ion binding"/>
    <property type="evidence" value="ECO:0007669"/>
    <property type="project" value="TreeGrafter"/>
</dbReference>
<evidence type="ECO:0000259" key="2">
    <source>
        <dbReference type="PROSITE" id="PS50151"/>
    </source>
</evidence>
<dbReference type="InterPro" id="IPR036876">
    <property type="entry name" value="UVR_dom_sf"/>
</dbReference>
<feature type="compositionally biased region" description="Polar residues" evidence="1">
    <location>
        <begin position="150"/>
        <end position="166"/>
    </location>
</feature>
<name>A0A9D2R127_9FIRM</name>
<dbReference type="PIRSF" id="PIRSF015034">
    <property type="entry name" value="YacH"/>
    <property type="match status" value="1"/>
</dbReference>
<protein>
    <submittedName>
        <fullName evidence="3">UvrB/UvrC motif-containing protein</fullName>
    </submittedName>
</protein>
<dbReference type="Proteomes" id="UP000823851">
    <property type="component" value="Unassembled WGS sequence"/>
</dbReference>
<dbReference type="GO" id="GO:0046870">
    <property type="term" value="F:cadmium ion binding"/>
    <property type="evidence" value="ECO:0007669"/>
    <property type="project" value="TreeGrafter"/>
</dbReference>
<comment type="caution">
    <text evidence="3">The sequence shown here is derived from an EMBL/GenBank/DDBJ whole genome shotgun (WGS) entry which is preliminary data.</text>
</comment>
<dbReference type="PROSITE" id="PS50151">
    <property type="entry name" value="UVR"/>
    <property type="match status" value="1"/>
</dbReference>
<feature type="compositionally biased region" description="Basic and acidic residues" evidence="1">
    <location>
        <begin position="114"/>
        <end position="148"/>
    </location>
</feature>
<dbReference type="GO" id="GO:0008270">
    <property type="term" value="F:zinc ion binding"/>
    <property type="evidence" value="ECO:0007669"/>
    <property type="project" value="TreeGrafter"/>
</dbReference>
<accession>A0A9D2R127</accession>
<reference evidence="3" key="1">
    <citation type="journal article" date="2021" name="PeerJ">
        <title>Extensive microbial diversity within the chicken gut microbiome revealed by metagenomics and culture.</title>
        <authorList>
            <person name="Gilroy R."/>
            <person name="Ravi A."/>
            <person name="Getino M."/>
            <person name="Pursley I."/>
            <person name="Horton D.L."/>
            <person name="Alikhan N.F."/>
            <person name="Baker D."/>
            <person name="Gharbi K."/>
            <person name="Hall N."/>
            <person name="Watson M."/>
            <person name="Adriaenssens E.M."/>
            <person name="Foster-Nyarko E."/>
            <person name="Jarju S."/>
            <person name="Secka A."/>
            <person name="Antonio M."/>
            <person name="Oren A."/>
            <person name="Chaudhuri R.R."/>
            <person name="La Ragione R."/>
            <person name="Hildebrand F."/>
            <person name="Pallen M.J."/>
        </authorList>
    </citation>
    <scope>NUCLEOTIDE SEQUENCE</scope>
    <source>
        <strain evidence="3">ChiHjej8B7-25341</strain>
    </source>
</reference>
<dbReference type="GO" id="GO:1990170">
    <property type="term" value="P:stress response to cadmium ion"/>
    <property type="evidence" value="ECO:0007669"/>
    <property type="project" value="TreeGrafter"/>
</dbReference>
<organism evidence="3 4">
    <name type="scientific">Candidatus Eisenbergiella stercorigallinarum</name>
    <dbReference type="NCBI Taxonomy" id="2838557"/>
    <lineage>
        <taxon>Bacteria</taxon>
        <taxon>Bacillati</taxon>
        <taxon>Bacillota</taxon>
        <taxon>Clostridia</taxon>
        <taxon>Lachnospirales</taxon>
        <taxon>Lachnospiraceae</taxon>
        <taxon>Eisenbergiella</taxon>
    </lineage>
</organism>
<dbReference type="Gene3D" id="4.10.860.10">
    <property type="entry name" value="UVR domain"/>
    <property type="match status" value="1"/>
</dbReference>
<dbReference type="SUPFAM" id="SSF46600">
    <property type="entry name" value="C-terminal UvrC-binding domain of UvrB"/>
    <property type="match status" value="1"/>
</dbReference>
<feature type="domain" description="UVR" evidence="2">
    <location>
        <begin position="173"/>
        <end position="208"/>
    </location>
</feature>
<dbReference type="Pfam" id="PF02151">
    <property type="entry name" value="UVR"/>
    <property type="match status" value="1"/>
</dbReference>
<reference evidence="3" key="2">
    <citation type="submission" date="2021-04" db="EMBL/GenBank/DDBJ databases">
        <authorList>
            <person name="Gilroy R."/>
        </authorList>
    </citation>
    <scope>NUCLEOTIDE SEQUENCE</scope>
    <source>
        <strain evidence="3">ChiHjej8B7-25341</strain>
    </source>
</reference>
<dbReference type="GO" id="GO:1990169">
    <property type="term" value="P:stress response to copper ion"/>
    <property type="evidence" value="ECO:0007669"/>
    <property type="project" value="TreeGrafter"/>
</dbReference>
<dbReference type="InterPro" id="IPR001943">
    <property type="entry name" value="UVR_dom"/>
</dbReference>
<sequence length="213" mass="23763">MLCEHCKKREATVKYVEVINGVKTEHNLCAQCASHIDMGQYSALFEGEFPLGKLLSGLLGMQETDRTSERFSGVVCPTCGTTYEEFVKNSQFGCPDCYSVFDPLIAENIRHLQGSEKHVGKRPADWKRPLAGEAETARETEDSLKEDGASQETPEPSENEVASSGAQAALTAKERVRLLQARLKDAVKREEYEEAASLRDEIHKLEEEISQHE</sequence>
<dbReference type="GO" id="GO:0005507">
    <property type="term" value="F:copper ion binding"/>
    <property type="evidence" value="ECO:0007669"/>
    <property type="project" value="TreeGrafter"/>
</dbReference>
<evidence type="ECO:0000313" key="4">
    <source>
        <dbReference type="Proteomes" id="UP000823851"/>
    </source>
</evidence>
<dbReference type="EMBL" id="DWUW01000188">
    <property type="protein sequence ID" value="HJD31638.1"/>
    <property type="molecule type" value="Genomic_DNA"/>
</dbReference>
<dbReference type="AlphaFoldDB" id="A0A9D2R127"/>
<feature type="region of interest" description="Disordered" evidence="1">
    <location>
        <begin position="114"/>
        <end position="168"/>
    </location>
</feature>
<feature type="region of interest" description="Disordered" evidence="1">
    <location>
        <begin position="189"/>
        <end position="213"/>
    </location>
</feature>